<proteinExistence type="predicted"/>
<protein>
    <submittedName>
        <fullName evidence="1">Uncharacterized protein</fullName>
    </submittedName>
</protein>
<dbReference type="HOGENOM" id="CLU_1355172_0_0_1"/>
<evidence type="ECO:0000313" key="1">
    <source>
        <dbReference type="EMBL" id="EME79844.1"/>
    </source>
</evidence>
<dbReference type="GeneID" id="19333936"/>
<dbReference type="VEuPathDB" id="FungiDB:MYCFIDRAFT_178382"/>
<organism evidence="1 2">
    <name type="scientific">Pseudocercospora fijiensis (strain CIRAD86)</name>
    <name type="common">Black leaf streak disease fungus</name>
    <name type="synonym">Mycosphaerella fijiensis</name>
    <dbReference type="NCBI Taxonomy" id="383855"/>
    <lineage>
        <taxon>Eukaryota</taxon>
        <taxon>Fungi</taxon>
        <taxon>Dikarya</taxon>
        <taxon>Ascomycota</taxon>
        <taxon>Pezizomycotina</taxon>
        <taxon>Dothideomycetes</taxon>
        <taxon>Dothideomycetidae</taxon>
        <taxon>Mycosphaerellales</taxon>
        <taxon>Mycosphaerellaceae</taxon>
        <taxon>Pseudocercospora</taxon>
    </lineage>
</organism>
<gene>
    <name evidence="1" type="ORF">MYCFIDRAFT_178382</name>
</gene>
<dbReference type="Proteomes" id="UP000016932">
    <property type="component" value="Unassembled WGS sequence"/>
</dbReference>
<dbReference type="AlphaFoldDB" id="M2ZLA2"/>
<sequence length="202" mass="22887">MPMSKDSKHIQTCLLPCTSEDLSRPDLESPASDDDVWLCFVPICAALHEVCTESGRTLGRHLFRSIRATNQFRHWDHAVSERAVSCRDSRGLMFLPPMYERHELAGPNEHAGAPHRNGVRGTELRKATLYLHMHDMHLATLDGHYSSSMIQRLGWLSREQLVSKRPERAGITNIPTFPQVVASRRHFPEPQPPARAPVDIPM</sequence>
<name>M2ZLA2_PSEFD</name>
<dbReference type="KEGG" id="pfj:MYCFIDRAFT_178382"/>
<evidence type="ECO:0000313" key="2">
    <source>
        <dbReference type="Proteomes" id="UP000016932"/>
    </source>
</evidence>
<dbReference type="RefSeq" id="XP_007930462.1">
    <property type="nucleotide sequence ID" value="XM_007932271.1"/>
</dbReference>
<dbReference type="EMBL" id="KB446562">
    <property type="protein sequence ID" value="EME79844.1"/>
    <property type="molecule type" value="Genomic_DNA"/>
</dbReference>
<accession>M2ZLA2</accession>
<reference evidence="1 2" key="1">
    <citation type="journal article" date="2012" name="PLoS Pathog.">
        <title>Diverse lifestyles and strategies of plant pathogenesis encoded in the genomes of eighteen Dothideomycetes fungi.</title>
        <authorList>
            <person name="Ohm R.A."/>
            <person name="Feau N."/>
            <person name="Henrissat B."/>
            <person name="Schoch C.L."/>
            <person name="Horwitz B.A."/>
            <person name="Barry K.W."/>
            <person name="Condon B.J."/>
            <person name="Copeland A.C."/>
            <person name="Dhillon B."/>
            <person name="Glaser F."/>
            <person name="Hesse C.N."/>
            <person name="Kosti I."/>
            <person name="LaButti K."/>
            <person name="Lindquist E.A."/>
            <person name="Lucas S."/>
            <person name="Salamov A.A."/>
            <person name="Bradshaw R.E."/>
            <person name="Ciuffetti L."/>
            <person name="Hamelin R.C."/>
            <person name="Kema G.H.J."/>
            <person name="Lawrence C."/>
            <person name="Scott J.A."/>
            <person name="Spatafora J.W."/>
            <person name="Turgeon B.G."/>
            <person name="de Wit P.J.G.M."/>
            <person name="Zhong S."/>
            <person name="Goodwin S.B."/>
            <person name="Grigoriev I.V."/>
        </authorList>
    </citation>
    <scope>NUCLEOTIDE SEQUENCE [LARGE SCALE GENOMIC DNA]</scope>
    <source>
        <strain evidence="1 2">CIRAD86</strain>
    </source>
</reference>
<keyword evidence="2" id="KW-1185">Reference proteome</keyword>